<proteinExistence type="predicted"/>
<protein>
    <submittedName>
        <fullName evidence="1">Uncharacterized protein</fullName>
    </submittedName>
</protein>
<keyword evidence="2" id="KW-1185">Reference proteome</keyword>
<accession>A0A2Z7CER2</accession>
<dbReference type="AlphaFoldDB" id="A0A2Z7CER2"/>
<sequence length="115" mass="12729">MDTTNLVDSSDYEVQVRRFVDRRDDAQVTPAEVIQVEEVQADPAERDLVDLVEDLPADPAKQVQADQNKTLVGEIWFAGVSIQTSTLVNSPVAIVVVCVACSNFSTFILQTSPWY</sequence>
<reference evidence="1 2" key="1">
    <citation type="journal article" date="2015" name="Proc. Natl. Acad. Sci. U.S.A.">
        <title>The resurrection genome of Boea hygrometrica: A blueprint for survival of dehydration.</title>
        <authorList>
            <person name="Xiao L."/>
            <person name="Yang G."/>
            <person name="Zhang L."/>
            <person name="Yang X."/>
            <person name="Zhao S."/>
            <person name="Ji Z."/>
            <person name="Zhou Q."/>
            <person name="Hu M."/>
            <person name="Wang Y."/>
            <person name="Chen M."/>
            <person name="Xu Y."/>
            <person name="Jin H."/>
            <person name="Xiao X."/>
            <person name="Hu G."/>
            <person name="Bao F."/>
            <person name="Hu Y."/>
            <person name="Wan P."/>
            <person name="Li L."/>
            <person name="Deng X."/>
            <person name="Kuang T."/>
            <person name="Xiang C."/>
            <person name="Zhu J.K."/>
            <person name="Oliver M.J."/>
            <person name="He Y."/>
        </authorList>
    </citation>
    <scope>NUCLEOTIDE SEQUENCE [LARGE SCALE GENOMIC DNA]</scope>
    <source>
        <strain evidence="2">cv. XS01</strain>
    </source>
</reference>
<dbReference type="Proteomes" id="UP000250235">
    <property type="component" value="Unassembled WGS sequence"/>
</dbReference>
<name>A0A2Z7CER2_9LAMI</name>
<organism evidence="1 2">
    <name type="scientific">Dorcoceras hygrometricum</name>
    <dbReference type="NCBI Taxonomy" id="472368"/>
    <lineage>
        <taxon>Eukaryota</taxon>
        <taxon>Viridiplantae</taxon>
        <taxon>Streptophyta</taxon>
        <taxon>Embryophyta</taxon>
        <taxon>Tracheophyta</taxon>
        <taxon>Spermatophyta</taxon>
        <taxon>Magnoliopsida</taxon>
        <taxon>eudicotyledons</taxon>
        <taxon>Gunneridae</taxon>
        <taxon>Pentapetalae</taxon>
        <taxon>asterids</taxon>
        <taxon>lamiids</taxon>
        <taxon>Lamiales</taxon>
        <taxon>Gesneriaceae</taxon>
        <taxon>Didymocarpoideae</taxon>
        <taxon>Trichosporeae</taxon>
        <taxon>Loxocarpinae</taxon>
        <taxon>Dorcoceras</taxon>
    </lineage>
</organism>
<gene>
    <name evidence="1" type="ORF">F511_27168</name>
</gene>
<dbReference type="EMBL" id="KQ998948">
    <property type="protein sequence ID" value="KZV42828.1"/>
    <property type="molecule type" value="Genomic_DNA"/>
</dbReference>
<evidence type="ECO:0000313" key="1">
    <source>
        <dbReference type="EMBL" id="KZV42828.1"/>
    </source>
</evidence>
<evidence type="ECO:0000313" key="2">
    <source>
        <dbReference type="Proteomes" id="UP000250235"/>
    </source>
</evidence>